<keyword evidence="1" id="KW-0175">Coiled coil</keyword>
<dbReference type="Proteomes" id="UP000320776">
    <property type="component" value="Chromosome"/>
</dbReference>
<protein>
    <submittedName>
        <fullName evidence="2">Uncharacterized protein</fullName>
    </submittedName>
</protein>
<dbReference type="OrthoDB" id="1707630at2"/>
<keyword evidence="3" id="KW-1185">Reference proteome</keyword>
<dbReference type="AlphaFoldDB" id="A0A517DTQ6"/>
<gene>
    <name evidence="2" type="ORF">SPTER_20630</name>
</gene>
<dbReference type="KEGG" id="sted:SPTER_20630"/>
<sequence length="119" mass="13347">MSEQLNQIQSMMEQLIKMVGSNNAALEELRQDTKASVEGLRQELKETKAELKTDIAALDAKVEQYGQVQQQDVYHLLAHIDKKTDSIMATQTTQGESINILVMRQLQMEAEVAASKKAK</sequence>
<proteinExistence type="predicted"/>
<dbReference type="RefSeq" id="WP_144350311.1">
    <property type="nucleotide sequence ID" value="NZ_CP036259.1"/>
</dbReference>
<evidence type="ECO:0000256" key="1">
    <source>
        <dbReference type="SAM" id="Coils"/>
    </source>
</evidence>
<name>A0A517DTQ6_9FIRM</name>
<organism evidence="2 3">
    <name type="scientific">Sporomusa termitida</name>
    <dbReference type="NCBI Taxonomy" id="2377"/>
    <lineage>
        <taxon>Bacteria</taxon>
        <taxon>Bacillati</taxon>
        <taxon>Bacillota</taxon>
        <taxon>Negativicutes</taxon>
        <taxon>Selenomonadales</taxon>
        <taxon>Sporomusaceae</taxon>
        <taxon>Sporomusa</taxon>
    </lineage>
</organism>
<evidence type="ECO:0000313" key="2">
    <source>
        <dbReference type="EMBL" id="QDR80730.1"/>
    </source>
</evidence>
<dbReference type="EMBL" id="CP036259">
    <property type="protein sequence ID" value="QDR80730.1"/>
    <property type="molecule type" value="Genomic_DNA"/>
</dbReference>
<accession>A0A517DTQ6</accession>
<feature type="coiled-coil region" evidence="1">
    <location>
        <begin position="23"/>
        <end position="61"/>
    </location>
</feature>
<evidence type="ECO:0000313" key="3">
    <source>
        <dbReference type="Proteomes" id="UP000320776"/>
    </source>
</evidence>
<reference evidence="2 3" key="1">
    <citation type="submission" date="2019-02" db="EMBL/GenBank/DDBJ databases">
        <title>Closed genome of Sporomusa termitida DSM 4440.</title>
        <authorList>
            <person name="Poehlein A."/>
            <person name="Daniel R."/>
        </authorList>
    </citation>
    <scope>NUCLEOTIDE SEQUENCE [LARGE SCALE GENOMIC DNA]</scope>
    <source>
        <strain evidence="2 3">DSM 4440</strain>
    </source>
</reference>